<dbReference type="AlphaFoldDB" id="A0A1M5RL68"/>
<evidence type="ECO:0000313" key="9">
    <source>
        <dbReference type="Proteomes" id="UP000242329"/>
    </source>
</evidence>
<comment type="function">
    <text evidence="1">This subunit might be involved in maturation of a crRNA intermediate to its mature form.</text>
</comment>
<dbReference type="InterPro" id="IPR010173">
    <property type="entry name" value="CRISPR-assoc_Csm5"/>
</dbReference>
<dbReference type="Proteomes" id="UP000242329">
    <property type="component" value="Unassembled WGS sequence"/>
</dbReference>
<evidence type="ECO:0000256" key="2">
    <source>
        <dbReference type="ARBA" id="ARBA00006680"/>
    </source>
</evidence>
<keyword evidence="5" id="KW-0051">Antiviral defense</keyword>
<keyword evidence="9" id="KW-1185">Reference proteome</keyword>
<dbReference type="STRING" id="1123382.SAMN02745221_02059"/>
<evidence type="ECO:0000256" key="4">
    <source>
        <dbReference type="ARBA" id="ARBA00022884"/>
    </source>
</evidence>
<evidence type="ECO:0000256" key="6">
    <source>
        <dbReference type="ARBA" id="ARBA00031720"/>
    </source>
</evidence>
<dbReference type="PANTHER" id="PTHR38007">
    <property type="entry name" value="CRISPR SYSTEM CMS PROTEIN CSM5"/>
    <property type="match status" value="1"/>
</dbReference>
<evidence type="ECO:0000259" key="7">
    <source>
        <dbReference type="Pfam" id="PF03787"/>
    </source>
</evidence>
<dbReference type="GO" id="GO:0003723">
    <property type="term" value="F:RNA binding"/>
    <property type="evidence" value="ECO:0007669"/>
    <property type="project" value="UniProtKB-KW"/>
</dbReference>
<evidence type="ECO:0000256" key="3">
    <source>
        <dbReference type="ARBA" id="ARBA00016113"/>
    </source>
</evidence>
<comment type="similarity">
    <text evidence="2">Belongs to the CRISPR-associated Csm5 family.</text>
</comment>
<sequence length="402" mass="46029">MIKTYRLDLTVLTPVFIGGGSEAKLNRSQYIFDPEKKLVYLLNEAEFIKFLKVKNLWSDYIGYVKRAGEETERSGNPNANNLHLSRWLQGKKISNFALLAREAVKLESPERNITDLNDISCFVRSGLKEPYIPGSSLKGALRNLIISYTASKNPVSPEWRELEAAILENNGKNAGQVLKDRNNRKRMDRIVQNYTPQVDIDVQNASLRDGFRFFSISDTLPLKGEDLFITRSLRLSTYKGKNSRYLKKLPLYIEFLKPGTKTSFYLTLDTDRLKGTPLGKKEKLEEILAWQEERIPDLLGREVFDQVAGKEDIDYYFSCNNQVRPNFILGGHAGFNTKTLIPVLARDKNRTVSSILDTQFKGHRHRLLDKDISPRTLKIAYYAGKYYATGLCRIDIAEEVKL</sequence>
<evidence type="ECO:0000313" key="8">
    <source>
        <dbReference type="EMBL" id="SHH26961.1"/>
    </source>
</evidence>
<keyword evidence="4" id="KW-0694">RNA-binding</keyword>
<protein>
    <recommendedName>
        <fullName evidence="3">CRISPR system Cms protein Csm5</fullName>
    </recommendedName>
    <alternativeName>
        <fullName evidence="6">CRISPR type III A-associated protein Csm5</fullName>
    </alternativeName>
</protein>
<dbReference type="GO" id="GO:0051607">
    <property type="term" value="P:defense response to virus"/>
    <property type="evidence" value="ECO:0007669"/>
    <property type="project" value="UniProtKB-KW"/>
</dbReference>
<evidence type="ECO:0000256" key="1">
    <source>
        <dbReference type="ARBA" id="ARBA00003088"/>
    </source>
</evidence>
<dbReference type="InterPro" id="IPR005537">
    <property type="entry name" value="RAMP_III_fam"/>
</dbReference>
<dbReference type="Pfam" id="PF03787">
    <property type="entry name" value="RAMPs"/>
    <property type="match status" value="1"/>
</dbReference>
<dbReference type="PANTHER" id="PTHR38007:SF1">
    <property type="entry name" value="CRISPR SYSTEM CMS PROTEIN CSM5"/>
    <property type="match status" value="1"/>
</dbReference>
<evidence type="ECO:0000256" key="5">
    <source>
        <dbReference type="ARBA" id="ARBA00023118"/>
    </source>
</evidence>
<reference evidence="9" key="1">
    <citation type="submission" date="2016-11" db="EMBL/GenBank/DDBJ databases">
        <authorList>
            <person name="Varghese N."/>
            <person name="Submissions S."/>
        </authorList>
    </citation>
    <scope>NUCLEOTIDE SEQUENCE [LARGE SCALE GENOMIC DNA]</scope>
    <source>
        <strain evidence="9">DSM 11003</strain>
    </source>
</reference>
<feature type="domain" description="CRISPR type III-associated protein" evidence="7">
    <location>
        <begin position="9"/>
        <end position="286"/>
    </location>
</feature>
<accession>A0A1M5RL68</accession>
<gene>
    <name evidence="8" type="ORF">SAMN02745221_02059</name>
</gene>
<organism evidence="8 9">
    <name type="scientific">Thermosyntropha lipolytica DSM 11003</name>
    <dbReference type="NCBI Taxonomy" id="1123382"/>
    <lineage>
        <taxon>Bacteria</taxon>
        <taxon>Bacillati</taxon>
        <taxon>Bacillota</taxon>
        <taxon>Clostridia</taxon>
        <taxon>Eubacteriales</taxon>
        <taxon>Syntrophomonadaceae</taxon>
        <taxon>Thermosyntropha</taxon>
    </lineage>
</organism>
<dbReference type="NCBIfam" id="TIGR01899">
    <property type="entry name" value="cas_TM1807_csm5"/>
    <property type="match status" value="1"/>
</dbReference>
<proteinExistence type="inferred from homology"/>
<dbReference type="EMBL" id="FQWY01000051">
    <property type="protein sequence ID" value="SHH26961.1"/>
    <property type="molecule type" value="Genomic_DNA"/>
</dbReference>
<name>A0A1M5RL68_9FIRM</name>